<evidence type="ECO:0000259" key="2">
    <source>
        <dbReference type="Pfam" id="PF16747"/>
    </source>
</evidence>
<dbReference type="KEGG" id="prag:EKN56_18245"/>
<organism evidence="3 4">
    <name type="scientific">Limnobaculum zhutongyuii</name>
    <dbReference type="NCBI Taxonomy" id="2498113"/>
    <lineage>
        <taxon>Bacteria</taxon>
        <taxon>Pseudomonadati</taxon>
        <taxon>Pseudomonadota</taxon>
        <taxon>Gammaproteobacteria</taxon>
        <taxon>Enterobacterales</taxon>
        <taxon>Budviciaceae</taxon>
        <taxon>Limnobaculum</taxon>
    </lineage>
</organism>
<dbReference type="Pfam" id="PF16747">
    <property type="entry name" value="Adhesin_E"/>
    <property type="match status" value="1"/>
</dbReference>
<evidence type="ECO:0000313" key="3">
    <source>
        <dbReference type="EMBL" id="QBH98156.1"/>
    </source>
</evidence>
<proteinExistence type="predicted"/>
<name>A0A411WPS1_9GAMM</name>
<evidence type="ECO:0000313" key="4">
    <source>
        <dbReference type="Proteomes" id="UP000293154"/>
    </source>
</evidence>
<gene>
    <name evidence="3" type="ORF">EKN56_18245</name>
</gene>
<dbReference type="AlphaFoldDB" id="A0A411WPS1"/>
<accession>A0A411WPS1</accession>
<dbReference type="InterPro" id="IPR031939">
    <property type="entry name" value="Adhesin_E-like"/>
</dbReference>
<feature type="domain" description="Surface-adhesin protein E-like" evidence="2">
    <location>
        <begin position="32"/>
        <end position="130"/>
    </location>
</feature>
<dbReference type="RefSeq" id="WP_130593104.1">
    <property type="nucleotide sequence ID" value="NZ_CP034752.1"/>
</dbReference>
<keyword evidence="4" id="KW-1185">Reference proteome</keyword>
<sequence>MMRILSVIFLFLSLAVGAQAKSTVPKHFSENWIELSENKSGSLFFIDEDSIKKINKKESIVQFSLLILKSNKDLKSVMEIDCDKQTVRSGPEYQYKKSGSLLIKFDDWEKESSVIKEGTVFEVVKNYVCTP</sequence>
<evidence type="ECO:0000256" key="1">
    <source>
        <dbReference type="SAM" id="SignalP"/>
    </source>
</evidence>
<dbReference type="Proteomes" id="UP000293154">
    <property type="component" value="Chromosome"/>
</dbReference>
<feature type="signal peptide" evidence="1">
    <location>
        <begin position="1"/>
        <end position="20"/>
    </location>
</feature>
<feature type="chain" id="PRO_5019113730" description="Surface-adhesin protein E-like domain-containing protein" evidence="1">
    <location>
        <begin position="21"/>
        <end position="131"/>
    </location>
</feature>
<dbReference type="EMBL" id="CP034752">
    <property type="protein sequence ID" value="QBH98156.1"/>
    <property type="molecule type" value="Genomic_DNA"/>
</dbReference>
<reference evidence="3 4" key="1">
    <citation type="submission" date="2019-03" db="EMBL/GenBank/DDBJ databases">
        <title>Pragia sp. nov. isolated from the gut tract of Carduelis flavirostris.</title>
        <authorList>
            <person name="Ge Y."/>
        </authorList>
    </citation>
    <scope>NUCLEOTIDE SEQUENCE [LARGE SCALE GENOMIC DNA]</scope>
    <source>
        <strain evidence="3 4">CF-458</strain>
    </source>
</reference>
<protein>
    <recommendedName>
        <fullName evidence="2">Surface-adhesin protein E-like domain-containing protein</fullName>
    </recommendedName>
</protein>
<keyword evidence="1" id="KW-0732">Signal</keyword>